<dbReference type="KEGG" id="lul:LPB138_14645"/>
<dbReference type="SUPFAM" id="SSF53720">
    <property type="entry name" value="ALDH-like"/>
    <property type="match status" value="1"/>
</dbReference>
<dbReference type="CDD" id="cd07129">
    <property type="entry name" value="ALDH_KGSADH"/>
    <property type="match status" value="1"/>
</dbReference>
<dbReference type="InterPro" id="IPR050740">
    <property type="entry name" value="Aldehyde_DH_Superfamily"/>
</dbReference>
<dbReference type="Gene3D" id="3.40.605.10">
    <property type="entry name" value="Aldehyde Dehydrogenase, Chain A, domain 1"/>
    <property type="match status" value="1"/>
</dbReference>
<dbReference type="RefSeq" id="WP_070238006.1">
    <property type="nucleotide sequence ID" value="NZ_CP017478.1"/>
</dbReference>
<dbReference type="InterPro" id="IPR016163">
    <property type="entry name" value="Ald_DH_C"/>
</dbReference>
<dbReference type="InterPro" id="IPR016161">
    <property type="entry name" value="Ald_DH/histidinol_DH"/>
</dbReference>
<dbReference type="OrthoDB" id="9770537at2"/>
<feature type="domain" description="Aldehyde dehydrogenase" evidence="2">
    <location>
        <begin position="19"/>
        <end position="468"/>
    </location>
</feature>
<accession>A0A1D8PBB9</accession>
<protein>
    <submittedName>
        <fullName evidence="3">Aldehyde dehydrogenase (NADP(+))</fullName>
    </submittedName>
</protein>
<evidence type="ECO:0000313" key="4">
    <source>
        <dbReference type="Proteomes" id="UP000176050"/>
    </source>
</evidence>
<sequence>MKLTGQNFIAGKLSGRGTETFMAVNPSNGSKLTATFQEATKKDINEAISKANEAFEIYSQKSGNEKAVFLETIADEILQLGDVLIERCCSETGLPAGRITGERGRTMNQLKLFASLLRDGSWVDAKIDTAIPDRQPVPKVDIRSMQKPLGVVGIFGASNFPLAFSVAGGDTASALASGCPIIVKAHPSHPGTCELIAIAINRAIEKSGMPNGVFSMLHGTSVDVGMGIVKHPLVKAIGFTGSFKGGKSLFDTANKRKEPIPVYAEMGSINPVFILSNTLKENQNEIAKGLANSVTLGVGQFCTNPGIVFVNKTKDYSKFIGHLAVNIQEVEANTMLNSGIKNAYESGVNHLKSKNKVTILSQGKENAEGYRGSAYLFETTAKNFLRKDYFEEEVFGPSTIAIIADSKSELIESAKKLKGHLTASIFGTDKDLKDNIELIKILEQKVGRLMINNFPTGVEVCHSMVHGGPFPATTDSRTTSVGTGAITRFTRPFCYQNFPQELLPDELKDSNPLNIWRLVDNEFKK</sequence>
<keyword evidence="1" id="KW-0560">Oxidoreductase</keyword>
<dbReference type="PANTHER" id="PTHR43353:SF3">
    <property type="entry name" value="ALDEHYDE DEHYDROGENASE-RELATED"/>
    <property type="match status" value="1"/>
</dbReference>
<gene>
    <name evidence="3" type="ORF">LPB138_14645</name>
</gene>
<dbReference type="GO" id="GO:0016620">
    <property type="term" value="F:oxidoreductase activity, acting on the aldehyde or oxo group of donors, NAD or NADP as acceptor"/>
    <property type="evidence" value="ECO:0007669"/>
    <property type="project" value="InterPro"/>
</dbReference>
<dbReference type="InterPro" id="IPR044151">
    <property type="entry name" value="ALDH_KGSADH"/>
</dbReference>
<dbReference type="EMBL" id="CP017478">
    <property type="protein sequence ID" value="AOW21846.1"/>
    <property type="molecule type" value="Genomic_DNA"/>
</dbReference>
<dbReference type="AlphaFoldDB" id="A0A1D8PBB9"/>
<organism evidence="3 4">
    <name type="scientific">Urechidicola croceus</name>
    <dbReference type="NCBI Taxonomy" id="1850246"/>
    <lineage>
        <taxon>Bacteria</taxon>
        <taxon>Pseudomonadati</taxon>
        <taxon>Bacteroidota</taxon>
        <taxon>Flavobacteriia</taxon>
        <taxon>Flavobacteriales</taxon>
        <taxon>Flavobacteriaceae</taxon>
        <taxon>Urechidicola</taxon>
    </lineage>
</organism>
<dbReference type="Proteomes" id="UP000176050">
    <property type="component" value="Chromosome"/>
</dbReference>
<dbReference type="STRING" id="1850246.LPB138_14645"/>
<dbReference type="Pfam" id="PF00171">
    <property type="entry name" value="Aldedh"/>
    <property type="match status" value="1"/>
</dbReference>
<dbReference type="Gene3D" id="3.40.309.10">
    <property type="entry name" value="Aldehyde Dehydrogenase, Chain A, domain 2"/>
    <property type="match status" value="1"/>
</dbReference>
<keyword evidence="4" id="KW-1185">Reference proteome</keyword>
<name>A0A1D8PBB9_9FLAO</name>
<reference evidence="3 4" key="1">
    <citation type="submission" date="2016-10" db="EMBL/GenBank/DDBJ databases">
        <title>Lutibacter sp. LPB0138, isolated from marine gastropod.</title>
        <authorList>
            <person name="Kim E."/>
            <person name="Yi H."/>
        </authorList>
    </citation>
    <scope>NUCLEOTIDE SEQUENCE [LARGE SCALE GENOMIC DNA]</scope>
    <source>
        <strain evidence="3 4">LPB0138</strain>
    </source>
</reference>
<dbReference type="InterPro" id="IPR016162">
    <property type="entry name" value="Ald_DH_N"/>
</dbReference>
<dbReference type="PANTHER" id="PTHR43353">
    <property type="entry name" value="SUCCINATE-SEMIALDEHYDE DEHYDROGENASE, MITOCHONDRIAL"/>
    <property type="match status" value="1"/>
</dbReference>
<evidence type="ECO:0000259" key="2">
    <source>
        <dbReference type="Pfam" id="PF00171"/>
    </source>
</evidence>
<dbReference type="InterPro" id="IPR015590">
    <property type="entry name" value="Aldehyde_DH_dom"/>
</dbReference>
<proteinExistence type="predicted"/>
<evidence type="ECO:0000256" key="1">
    <source>
        <dbReference type="ARBA" id="ARBA00023002"/>
    </source>
</evidence>
<evidence type="ECO:0000313" key="3">
    <source>
        <dbReference type="EMBL" id="AOW21846.1"/>
    </source>
</evidence>